<dbReference type="Proteomes" id="UP000056255">
    <property type="component" value="Chromosome"/>
</dbReference>
<dbReference type="PATRIC" id="fig|43687.5.peg.922"/>
<dbReference type="Proteomes" id="UP000062398">
    <property type="component" value="Chromosome"/>
</dbReference>
<dbReference type="EMBL" id="CP008822">
    <property type="protein sequence ID" value="AIM27053.1"/>
    <property type="molecule type" value="Genomic_DNA"/>
</dbReference>
<dbReference type="Gene3D" id="2.60.120.10">
    <property type="entry name" value="Jelly Rolls"/>
    <property type="match status" value="1"/>
</dbReference>
<evidence type="ECO:0000313" key="3">
    <source>
        <dbReference type="EMBL" id="AIM27053.1"/>
    </source>
</evidence>
<dbReference type="EMBL" id="CP012175">
    <property type="protein sequence ID" value="AKV80706.1"/>
    <property type="molecule type" value="Genomic_DNA"/>
</dbReference>
<dbReference type="EMBL" id="CP012174">
    <property type="protein sequence ID" value="AKV78461.1"/>
    <property type="molecule type" value="Genomic_DNA"/>
</dbReference>
<evidence type="ECO:0000313" key="7">
    <source>
        <dbReference type="EMBL" id="AKV80706.1"/>
    </source>
</evidence>
<dbReference type="InterPro" id="IPR014710">
    <property type="entry name" value="RmlC-like_jellyroll"/>
</dbReference>
<dbReference type="Proteomes" id="UP000062475">
    <property type="component" value="Chromosome"/>
</dbReference>
<evidence type="ECO:0000313" key="8">
    <source>
        <dbReference type="EMBL" id="AKV82947.1"/>
    </source>
</evidence>
<evidence type="ECO:0000313" key="6">
    <source>
        <dbReference type="EMBL" id="AKV78461.1"/>
    </source>
</evidence>
<evidence type="ECO:0000313" key="5">
    <source>
        <dbReference type="EMBL" id="AKV76208.1"/>
    </source>
</evidence>
<evidence type="ECO:0000259" key="2">
    <source>
        <dbReference type="Pfam" id="PF07883"/>
    </source>
</evidence>
<dbReference type="InterPro" id="IPR013096">
    <property type="entry name" value="Cupin_2"/>
</dbReference>
<dbReference type="Proteomes" id="UP000068832">
    <property type="component" value="Chromosome"/>
</dbReference>
<dbReference type="Proteomes" id="UP000029084">
    <property type="component" value="Chromosome"/>
</dbReference>
<reference evidence="8 10" key="3">
    <citation type="submission" date="2015-07" db="EMBL/GenBank/DDBJ databases">
        <title>Physiological, transcriptional responses and genome re-sequencing of acid resistant extremely thermoacidophilic Metallosphaera sedula SARC-M1.</title>
        <authorList>
            <person name="Ai C."/>
            <person name="McCarthy S."/>
            <person name="Eckrich V."/>
            <person name="Rudrappa D."/>
            <person name="Qiu G."/>
            <person name="Blum P."/>
        </authorList>
    </citation>
    <scope>NUCLEOTIDE SEQUENCE [LARGE SCALE GENOMIC DNA]</scope>
    <source>
        <strain evidence="8 10">SARC-M1</strain>
    </source>
</reference>
<reference evidence="11 12" key="2">
    <citation type="journal article" date="2015" name="Genome Announc.">
        <title>Complete Genome Sequences of Evolved Arsenate-Resistant Metallosphaera sedula Strains.</title>
        <authorList>
            <person name="Ai C."/>
            <person name="McCarthy S."/>
            <person name="Schackwitz W."/>
            <person name="Martin J."/>
            <person name="Lipzen A."/>
            <person name="Blum P."/>
        </authorList>
    </citation>
    <scope>NUCLEOTIDE SEQUENCE [LARGE SCALE GENOMIC DNA]</scope>
    <source>
        <strain evidence="6 12">ARS120-1</strain>
        <strain evidence="7 11">ARS120-2</strain>
        <strain evidence="4 14">ARS50-1</strain>
        <strain evidence="5 13">ARS50-2</strain>
    </source>
</reference>
<dbReference type="RefSeq" id="WP_012020854.1">
    <property type="nucleotide sequence ID" value="NZ_CP008822.1"/>
</dbReference>
<dbReference type="SUPFAM" id="SSF51182">
    <property type="entry name" value="RmlC-like cupins"/>
    <property type="match status" value="1"/>
</dbReference>
<dbReference type="EMBL" id="CP012173">
    <property type="protein sequence ID" value="AKV76208.1"/>
    <property type="molecule type" value="Genomic_DNA"/>
</dbReference>
<proteinExistence type="predicted"/>
<dbReference type="EMBL" id="CP012172">
    <property type="protein sequence ID" value="AKV73969.1"/>
    <property type="molecule type" value="Genomic_DNA"/>
</dbReference>
<evidence type="ECO:0000313" key="14">
    <source>
        <dbReference type="Proteomes" id="UP000068832"/>
    </source>
</evidence>
<name>A0A088E518_9CREN</name>
<evidence type="ECO:0000313" key="10">
    <source>
        <dbReference type="Proteomes" id="UP000056255"/>
    </source>
</evidence>
<dbReference type="OrthoDB" id="23670at2157"/>
<evidence type="ECO:0000313" key="9">
    <source>
        <dbReference type="Proteomes" id="UP000029084"/>
    </source>
</evidence>
<dbReference type="EMBL" id="CP012176">
    <property type="protein sequence ID" value="AKV82947.1"/>
    <property type="molecule type" value="Genomic_DNA"/>
</dbReference>
<organism evidence="3 9">
    <name type="scientific">Metallosphaera sedula</name>
    <dbReference type="NCBI Taxonomy" id="43687"/>
    <lineage>
        <taxon>Archaea</taxon>
        <taxon>Thermoproteota</taxon>
        <taxon>Thermoprotei</taxon>
        <taxon>Sulfolobales</taxon>
        <taxon>Sulfolobaceae</taxon>
        <taxon>Metallosphaera</taxon>
    </lineage>
</organism>
<gene>
    <name evidence="3" type="ORF">HA72_0895</name>
    <name evidence="4" type="ORF">MsedA_0911</name>
    <name evidence="5" type="ORF">MsedB_0912</name>
    <name evidence="6" type="ORF">MsedC_0911</name>
    <name evidence="7" type="ORF">MsedD_0912</name>
    <name evidence="8" type="ORF">MsedE_0911</name>
</gene>
<dbReference type="GeneID" id="97614030"/>
<protein>
    <submittedName>
        <fullName evidence="3 4">Cupin</fullName>
    </submittedName>
</protein>
<keyword evidence="1" id="KW-0479">Metal-binding</keyword>
<evidence type="ECO:0000313" key="13">
    <source>
        <dbReference type="Proteomes" id="UP000062475"/>
    </source>
</evidence>
<evidence type="ECO:0000313" key="12">
    <source>
        <dbReference type="Proteomes" id="UP000062398"/>
    </source>
</evidence>
<dbReference type="PANTHER" id="PTHR35848">
    <property type="entry name" value="OXALATE-BINDING PROTEIN"/>
    <property type="match status" value="1"/>
</dbReference>
<reference evidence="3 9" key="1">
    <citation type="journal article" date="2014" name="J. Bacteriol.">
        <title>Role of an Archaeal PitA Transporter in the Copper and Arsenic Resistance of Metallosphaera sedula, an Extreme Thermoacidophile.</title>
        <authorList>
            <person name="McCarthy S."/>
            <person name="Ai C."/>
            <person name="Wheaton G."/>
            <person name="Tevatia R."/>
            <person name="Eckrich V."/>
            <person name="Kelly R."/>
            <person name="Blum P."/>
        </authorList>
    </citation>
    <scope>NUCLEOTIDE SEQUENCE [LARGE SCALE GENOMIC DNA]</scope>
    <source>
        <strain evidence="3 9">CuR1</strain>
    </source>
</reference>
<evidence type="ECO:0000313" key="11">
    <source>
        <dbReference type="Proteomes" id="UP000061362"/>
    </source>
</evidence>
<evidence type="ECO:0000313" key="4">
    <source>
        <dbReference type="EMBL" id="AKV73969.1"/>
    </source>
</evidence>
<dbReference type="GO" id="GO:0046872">
    <property type="term" value="F:metal ion binding"/>
    <property type="evidence" value="ECO:0007669"/>
    <property type="project" value="UniProtKB-KW"/>
</dbReference>
<feature type="domain" description="Cupin type-2" evidence="2">
    <location>
        <begin position="43"/>
        <end position="108"/>
    </location>
</feature>
<dbReference type="InterPro" id="IPR011051">
    <property type="entry name" value="RmlC_Cupin_sf"/>
</dbReference>
<dbReference type="Proteomes" id="UP000061362">
    <property type="component" value="Chromosome"/>
</dbReference>
<sequence length="125" mass="14322">MDFHISRISQVPRSEVKIKGSRDAFIQWLVTSDHGAHYAVRKFTLLPHGRIGMHVHKYQETVVITKGKCAVCVGDQVYELHEGDFIFINGGVKHGFQNKDEHLEFFCIIDYTDDMSITLLEDDCP</sequence>
<accession>A0A088E518</accession>
<evidence type="ECO:0000256" key="1">
    <source>
        <dbReference type="ARBA" id="ARBA00022723"/>
    </source>
</evidence>
<dbReference type="Pfam" id="PF07883">
    <property type="entry name" value="Cupin_2"/>
    <property type="match status" value="1"/>
</dbReference>
<dbReference type="InterPro" id="IPR051610">
    <property type="entry name" value="GPI/OXD"/>
</dbReference>
<dbReference type="AlphaFoldDB" id="A0A088E518"/>
<dbReference type="PANTHER" id="PTHR35848:SF6">
    <property type="entry name" value="CUPIN TYPE-2 DOMAIN-CONTAINING PROTEIN"/>
    <property type="match status" value="1"/>
</dbReference>
<dbReference type="OMA" id="DWEHEIF"/>